<evidence type="ECO:0000256" key="3">
    <source>
        <dbReference type="ARBA" id="ARBA00022833"/>
    </source>
</evidence>
<comment type="caution">
    <text evidence="7">The sequence shown here is derived from an EMBL/GenBank/DDBJ whole genome shotgun (WGS) entry which is preliminary data.</text>
</comment>
<reference evidence="7 8" key="1">
    <citation type="submission" date="2015-10" db="EMBL/GenBank/DDBJ databases">
        <title>The cercosporin biosynthetic gene cluster was horizontally transferred to several fungal lineages and shown to be expanded in Cercospora beticola based on microsynteny with recipient genomes.</title>
        <authorList>
            <person name="De Jonge R."/>
            <person name="Ebert M.K."/>
            <person name="Suttle J.C."/>
            <person name="Jurick Ii W.M."/>
            <person name="Secor G.A."/>
            <person name="Thomma B.P."/>
            <person name="Van De Peer Y."/>
            <person name="Bolton M.D."/>
        </authorList>
    </citation>
    <scope>NUCLEOTIDE SEQUENCE [LARGE SCALE GENOMIC DNA]</scope>
    <source>
        <strain evidence="7 8">09-40</strain>
    </source>
</reference>
<evidence type="ECO:0000256" key="2">
    <source>
        <dbReference type="ARBA" id="ARBA00022771"/>
    </source>
</evidence>
<keyword evidence="3" id="KW-0862">Zinc</keyword>
<dbReference type="InterPro" id="IPR022755">
    <property type="entry name" value="Znf_C2H2_jaz"/>
</dbReference>
<organism evidence="7 8">
    <name type="scientific">Cercospora beticola</name>
    <name type="common">Sugarbeet leaf spot fungus</name>
    <dbReference type="NCBI Taxonomy" id="122368"/>
    <lineage>
        <taxon>Eukaryota</taxon>
        <taxon>Fungi</taxon>
        <taxon>Dikarya</taxon>
        <taxon>Ascomycota</taxon>
        <taxon>Pezizomycotina</taxon>
        <taxon>Dothideomycetes</taxon>
        <taxon>Dothideomycetidae</taxon>
        <taxon>Mycosphaerellales</taxon>
        <taxon>Mycosphaerellaceae</taxon>
        <taxon>Cercospora</taxon>
    </lineage>
</organism>
<dbReference type="Gene3D" id="3.30.160.60">
    <property type="entry name" value="Classic Zinc Finger"/>
    <property type="match status" value="1"/>
</dbReference>
<dbReference type="InterPro" id="IPR013087">
    <property type="entry name" value="Znf_C2H2_type"/>
</dbReference>
<proteinExistence type="predicted"/>
<feature type="region of interest" description="Disordered" evidence="5">
    <location>
        <begin position="155"/>
        <end position="180"/>
    </location>
</feature>
<evidence type="ECO:0000256" key="5">
    <source>
        <dbReference type="SAM" id="MobiDB-lite"/>
    </source>
</evidence>
<dbReference type="GO" id="GO:0008270">
    <property type="term" value="F:zinc ion binding"/>
    <property type="evidence" value="ECO:0007669"/>
    <property type="project" value="UniProtKB-KW"/>
</dbReference>
<dbReference type="SUPFAM" id="SSF57667">
    <property type="entry name" value="beta-beta-alpha zinc fingers"/>
    <property type="match status" value="1"/>
</dbReference>
<keyword evidence="2 4" id="KW-0863">Zinc-finger</keyword>
<evidence type="ECO:0000256" key="4">
    <source>
        <dbReference type="PROSITE-ProRule" id="PRU00042"/>
    </source>
</evidence>
<evidence type="ECO:0000259" key="6">
    <source>
        <dbReference type="PROSITE" id="PS50157"/>
    </source>
</evidence>
<feature type="domain" description="C2H2-type" evidence="6">
    <location>
        <begin position="85"/>
        <end position="114"/>
    </location>
</feature>
<evidence type="ECO:0000313" key="8">
    <source>
        <dbReference type="Proteomes" id="UP000230605"/>
    </source>
</evidence>
<evidence type="ECO:0000256" key="1">
    <source>
        <dbReference type="ARBA" id="ARBA00022723"/>
    </source>
</evidence>
<dbReference type="InterPro" id="IPR036236">
    <property type="entry name" value="Znf_C2H2_sf"/>
</dbReference>
<dbReference type="OrthoDB" id="6077919at2759"/>
<dbReference type="AlphaFoldDB" id="A0A2G5I0L1"/>
<sequence length="180" mass="20872">MWECATCPREFGSWHARNQHMDAVDHCVECETCTDQFYTQNACNQHMNDCDHWAPRYGCEACSLQFDSFNGARRHMDNNNHWRQHYCCECQRGFQNENNLQQHLRGAAHMANSITCPFCKRGHTTASGVAHHLETGACPAARNLNRETIYKIINERGHSRSHHQQAADLARRRERRVGCE</sequence>
<protein>
    <recommendedName>
        <fullName evidence="6">C2H2-type domain-containing protein</fullName>
    </recommendedName>
</protein>
<dbReference type="Pfam" id="PF12171">
    <property type="entry name" value="zf-C2H2_jaz"/>
    <property type="match status" value="1"/>
</dbReference>
<keyword evidence="1" id="KW-0479">Metal-binding</keyword>
<gene>
    <name evidence="7" type="ORF">CB0940_05442</name>
</gene>
<dbReference type="Proteomes" id="UP000230605">
    <property type="component" value="Chromosome 2"/>
</dbReference>
<evidence type="ECO:0000313" key="7">
    <source>
        <dbReference type="EMBL" id="PIA98281.1"/>
    </source>
</evidence>
<name>A0A2G5I0L1_CERBT</name>
<dbReference type="SMART" id="SM00355">
    <property type="entry name" value="ZnF_C2H2"/>
    <property type="match status" value="5"/>
</dbReference>
<dbReference type="PROSITE" id="PS50157">
    <property type="entry name" value="ZINC_FINGER_C2H2_2"/>
    <property type="match status" value="1"/>
</dbReference>
<dbReference type="EMBL" id="LKMD01000102">
    <property type="protein sequence ID" value="PIA98281.1"/>
    <property type="molecule type" value="Genomic_DNA"/>
</dbReference>
<accession>A0A2G5I0L1</accession>
<dbReference type="PROSITE" id="PS00028">
    <property type="entry name" value="ZINC_FINGER_C2H2_1"/>
    <property type="match status" value="3"/>
</dbReference>